<feature type="compositionally biased region" description="Polar residues" evidence="1">
    <location>
        <begin position="238"/>
        <end position="253"/>
    </location>
</feature>
<feature type="compositionally biased region" description="Low complexity" evidence="1">
    <location>
        <begin position="178"/>
        <end position="189"/>
    </location>
</feature>
<feature type="compositionally biased region" description="Basic residues" evidence="1">
    <location>
        <begin position="380"/>
        <end position="392"/>
    </location>
</feature>
<dbReference type="OrthoDB" id="5382952at2759"/>
<feature type="compositionally biased region" description="Polar residues" evidence="1">
    <location>
        <begin position="68"/>
        <end position="77"/>
    </location>
</feature>
<feature type="region of interest" description="Disordered" evidence="1">
    <location>
        <begin position="103"/>
        <end position="162"/>
    </location>
</feature>
<evidence type="ECO:0000313" key="2">
    <source>
        <dbReference type="EMBL" id="KZZ92719.1"/>
    </source>
</evidence>
<feature type="compositionally biased region" description="Polar residues" evidence="1">
    <location>
        <begin position="23"/>
        <end position="38"/>
    </location>
</feature>
<name>A0A167ZIU9_9EURO</name>
<dbReference type="AlphaFoldDB" id="A0A167ZIU9"/>
<reference evidence="2 3" key="1">
    <citation type="journal article" date="2016" name="Genome Biol. Evol.">
        <title>Divergent and convergent evolution of fungal pathogenicity.</title>
        <authorList>
            <person name="Shang Y."/>
            <person name="Xiao G."/>
            <person name="Zheng P."/>
            <person name="Cen K."/>
            <person name="Zhan S."/>
            <person name="Wang C."/>
        </authorList>
    </citation>
    <scope>NUCLEOTIDE SEQUENCE [LARGE SCALE GENOMIC DNA]</scope>
    <source>
        <strain evidence="2 3">ARSEF 7405</strain>
    </source>
</reference>
<protein>
    <submittedName>
        <fullName evidence="2">Uncharacterized protein</fullName>
    </submittedName>
</protein>
<feature type="compositionally biased region" description="Basic residues" evidence="1">
    <location>
        <begin position="13"/>
        <end position="22"/>
    </location>
</feature>
<feature type="compositionally biased region" description="Low complexity" evidence="1">
    <location>
        <begin position="258"/>
        <end position="268"/>
    </location>
</feature>
<dbReference type="Proteomes" id="UP000242877">
    <property type="component" value="Unassembled WGS sequence"/>
</dbReference>
<evidence type="ECO:0000313" key="3">
    <source>
        <dbReference type="Proteomes" id="UP000242877"/>
    </source>
</evidence>
<feature type="region of interest" description="Disordered" evidence="1">
    <location>
        <begin position="1"/>
        <end position="38"/>
    </location>
</feature>
<feature type="region of interest" description="Disordered" evidence="1">
    <location>
        <begin position="444"/>
        <end position="478"/>
    </location>
</feature>
<feature type="compositionally biased region" description="Polar residues" evidence="1">
    <location>
        <begin position="456"/>
        <end position="467"/>
    </location>
</feature>
<dbReference type="EMBL" id="AZGZ01000010">
    <property type="protein sequence ID" value="KZZ92719.1"/>
    <property type="molecule type" value="Genomic_DNA"/>
</dbReference>
<feature type="region of interest" description="Disordered" evidence="1">
    <location>
        <begin position="57"/>
        <end position="82"/>
    </location>
</feature>
<comment type="caution">
    <text evidence="2">The sequence shown here is derived from an EMBL/GenBank/DDBJ whole genome shotgun (WGS) entry which is preliminary data.</text>
</comment>
<feature type="compositionally biased region" description="Polar residues" evidence="1">
    <location>
        <begin position="342"/>
        <end position="357"/>
    </location>
</feature>
<sequence>MTTTARSFISYRRVSKNSRKQQSKPVESSTTDRLATDASNATLRKVAAHKSVGGQLISRALTSRGKPTVTSTPSEDTPTLRRKPALIGQSTEPSVAPSHVHVISTSSGTHSNPINTQGLHSLGSTPGNSPASFSQRMSSSRPTTRQDIPLSRGASYSIMPSSKPMNYSNVCLRPATTPPSASLPSTLGASHRHAKSSSVGSHSAGRRLVSSPCTPDQSREPSPYSGVAVNPIGDSHMSHNLYSTMRTPQYSGNRSRSHTASSRSSSIRVDTNSKALPMTPNRDGIDGYIPMSYSIYQSNSNPRVASVNKFFGSDIETSQMQPLLPEDSSFTEHEARQVAMEMQQSHGTLPSPTTTEGRSPRPGPAAGTGHEGYGKFAPKPCRRKSVLRRQRSVRAQGLARSGSVSGDLGASATNNTASPGDYHSVHPRVQDRQQASGSMGYCISPTPRLDLDPEVNVTSPPATSSGATDAVSAPKKKKRSKLNWTFIKHLCGAGSAKDPEEMYRPNEDAVDDANSHHSIIILPPPPPKDDPNAPRTFSLPDCPSSHGDISRVLQKKDRF</sequence>
<feature type="region of interest" description="Disordered" evidence="1">
    <location>
        <begin position="509"/>
        <end position="559"/>
    </location>
</feature>
<organism evidence="2 3">
    <name type="scientific">Ascosphaera apis ARSEF 7405</name>
    <dbReference type="NCBI Taxonomy" id="392613"/>
    <lineage>
        <taxon>Eukaryota</taxon>
        <taxon>Fungi</taxon>
        <taxon>Dikarya</taxon>
        <taxon>Ascomycota</taxon>
        <taxon>Pezizomycotina</taxon>
        <taxon>Eurotiomycetes</taxon>
        <taxon>Eurotiomycetidae</taxon>
        <taxon>Onygenales</taxon>
        <taxon>Ascosphaeraceae</taxon>
        <taxon>Ascosphaera</taxon>
    </lineage>
</organism>
<dbReference type="VEuPathDB" id="FungiDB:AAP_02800"/>
<proteinExistence type="predicted"/>
<keyword evidence="3" id="KW-1185">Reference proteome</keyword>
<accession>A0A167ZIU9</accession>
<evidence type="ECO:0000256" key="1">
    <source>
        <dbReference type="SAM" id="MobiDB-lite"/>
    </source>
</evidence>
<gene>
    <name evidence="2" type="ORF">AAP_02800</name>
</gene>
<feature type="compositionally biased region" description="Polar residues" evidence="1">
    <location>
        <begin position="103"/>
        <end position="146"/>
    </location>
</feature>
<feature type="region of interest" description="Disordered" evidence="1">
    <location>
        <begin position="339"/>
        <end position="426"/>
    </location>
</feature>
<feature type="region of interest" description="Disordered" evidence="1">
    <location>
        <begin position="178"/>
        <end position="283"/>
    </location>
</feature>